<proteinExistence type="predicted"/>
<dbReference type="AlphaFoldDB" id="A0A0C5CFA9"/>
<evidence type="ECO:0000313" key="1">
    <source>
        <dbReference type="EMBL" id="AJO24300.1"/>
    </source>
</evidence>
<protein>
    <submittedName>
        <fullName evidence="2">Uncharacterized protein</fullName>
    </submittedName>
</protein>
<reference evidence="2 4" key="3">
    <citation type="submission" date="2016-01" db="EMBL/GenBank/DDBJ databases">
        <title>Genome Sequences of Twelve Sporeforming Bacillus Species Isolated from Foods.</title>
        <authorList>
            <person name="Berendsen E.M."/>
            <person name="Wells-Bennik M.H."/>
            <person name="Krawcyk A.O."/>
            <person name="De Jong A."/>
            <person name="Holsappel S."/>
            <person name="Eijlander R.T."/>
            <person name="Kuipers O.P."/>
        </authorList>
    </citation>
    <scope>NUCLEOTIDE SEQUENCE [LARGE SCALE GENOMIC DNA]</scope>
    <source>
        <strain evidence="2 4">B4099</strain>
    </source>
</reference>
<dbReference type="EMBL" id="CP010525">
    <property type="protein sequence ID" value="AJO24300.1"/>
    <property type="molecule type" value="Genomic_DNA"/>
</dbReference>
<evidence type="ECO:0000313" key="4">
    <source>
        <dbReference type="Proteomes" id="UP000075304"/>
    </source>
</evidence>
<accession>A0A0C5CFA9</accession>
<name>A0A0C5CFA9_HEYCO</name>
<sequence length="38" mass="4224">MQVMQTEKAETLKKWCNKRIAFKQGEGGLVPGPPVPII</sequence>
<reference evidence="1" key="1">
    <citation type="submission" date="2015-01" db="EMBL/GenBank/DDBJ databases">
        <title>Comparative genome analysis of Bacillus coagulans HM-08, Clostridium butyricum HM-68, Bacillus subtilis HM-66 and Bacillus licheniformis BL-09.</title>
        <authorList>
            <person name="Zhang H."/>
        </authorList>
    </citation>
    <scope>NUCLEOTIDE SEQUENCE [LARGE SCALE GENOMIC DNA]</scope>
    <source>
        <strain evidence="1">HM-08</strain>
    </source>
</reference>
<keyword evidence="3" id="KW-1185">Reference proteome</keyword>
<evidence type="ECO:0000313" key="2">
    <source>
        <dbReference type="EMBL" id="KYC73571.1"/>
    </source>
</evidence>
<dbReference type="EMBL" id="LQYI01000006">
    <property type="protein sequence ID" value="KYC73571.1"/>
    <property type="molecule type" value="Genomic_DNA"/>
</dbReference>
<reference evidence="3" key="2">
    <citation type="submission" date="2015-01" db="EMBL/GenBank/DDBJ databases">
        <title>Comparative genome analysis of Bacillus coagulans HM-08, Clostridium butyricum HM-68, Bacillus subtilis HM-66 and Bacillus paralicheniformis BL-09.</title>
        <authorList>
            <person name="Zhang H."/>
        </authorList>
    </citation>
    <scope>NUCLEOTIDE SEQUENCE [LARGE SCALE GENOMIC DNA]</scope>
    <source>
        <strain evidence="3">HM-08</strain>
    </source>
</reference>
<gene>
    <name evidence="2" type="ORF">B4099_0916</name>
    <name evidence="1" type="ORF">SB48_HM08orf05597</name>
</gene>
<evidence type="ECO:0000313" key="3">
    <source>
        <dbReference type="Proteomes" id="UP000032024"/>
    </source>
</evidence>
<dbReference type="Proteomes" id="UP000032024">
    <property type="component" value="Chromosome"/>
</dbReference>
<dbReference type="Proteomes" id="UP000075304">
    <property type="component" value="Unassembled WGS sequence"/>
</dbReference>
<organism evidence="2 4">
    <name type="scientific">Heyndrickxia coagulans</name>
    <name type="common">Weizmannia coagulans</name>
    <dbReference type="NCBI Taxonomy" id="1398"/>
    <lineage>
        <taxon>Bacteria</taxon>
        <taxon>Bacillati</taxon>
        <taxon>Bacillota</taxon>
        <taxon>Bacilli</taxon>
        <taxon>Bacillales</taxon>
        <taxon>Bacillaceae</taxon>
        <taxon>Heyndrickxia</taxon>
    </lineage>
</organism>